<sequence length="32" mass="3532">MNLIFASHFGTALPILVDYRSAHSNSIDIEAQ</sequence>
<evidence type="ECO:0000313" key="1">
    <source>
        <dbReference type="EMBL" id="KGX17076.1"/>
    </source>
</evidence>
<dbReference type="Proteomes" id="UP000030475">
    <property type="component" value="Unassembled WGS sequence"/>
</dbReference>
<comment type="caution">
    <text evidence="1">The sequence shown here is derived from an EMBL/GenBank/DDBJ whole genome shotgun (WGS) entry which is preliminary data.</text>
</comment>
<organism evidence="1 2">
    <name type="scientific">Burkholderia pseudomallei</name>
    <name type="common">Pseudomonas pseudomallei</name>
    <dbReference type="NCBI Taxonomy" id="28450"/>
    <lineage>
        <taxon>Bacteria</taxon>
        <taxon>Pseudomonadati</taxon>
        <taxon>Pseudomonadota</taxon>
        <taxon>Betaproteobacteria</taxon>
        <taxon>Burkholderiales</taxon>
        <taxon>Burkholderiaceae</taxon>
        <taxon>Burkholderia</taxon>
        <taxon>pseudomallei group</taxon>
    </lineage>
</organism>
<dbReference type="EMBL" id="JQIM01000007">
    <property type="protein sequence ID" value="KGX17076.1"/>
    <property type="molecule type" value="Genomic_DNA"/>
</dbReference>
<evidence type="ECO:0000313" key="2">
    <source>
        <dbReference type="Proteomes" id="UP000030475"/>
    </source>
</evidence>
<protein>
    <submittedName>
        <fullName evidence="1">Uncharacterized protein</fullName>
    </submittedName>
</protein>
<name>A0AA40JIX1_BURPE</name>
<gene>
    <name evidence="1" type="ORF">Y036_6069</name>
</gene>
<proteinExistence type="predicted"/>
<accession>A0AA40JIX1</accession>
<reference evidence="1 2" key="1">
    <citation type="submission" date="2014-08" db="EMBL/GenBank/DDBJ databases">
        <authorList>
            <person name="Bunnell A."/>
            <person name="Chain P.S."/>
            <person name="Chertkov O."/>
            <person name="Currie B.J."/>
            <person name="Daligault H.E."/>
            <person name="Davenport K.W."/>
            <person name="Davis C."/>
            <person name="Gleasner C.D."/>
            <person name="Johnson S.L."/>
            <person name="Kaestli M."/>
            <person name="Koren S."/>
            <person name="Kunde Y.A."/>
            <person name="Mayo M."/>
            <person name="McMurry K.K."/>
            <person name="Price E.P."/>
            <person name="Reitenga K.G."/>
            <person name="Robison R."/>
            <person name="Rosovitz M.J."/>
            <person name="Sarovich D.S."/>
            <person name="Teshima H."/>
        </authorList>
    </citation>
    <scope>NUCLEOTIDE SEQUENCE [LARGE SCALE GENOMIC DNA]</scope>
    <source>
        <strain evidence="1 2">MSHR44</strain>
    </source>
</reference>
<dbReference type="AlphaFoldDB" id="A0AA40JIX1"/>